<accession>A0A2R6NIZ6</accession>
<dbReference type="InterPro" id="IPR032675">
    <property type="entry name" value="LRR_dom_sf"/>
</dbReference>
<dbReference type="OrthoDB" id="2788229at2759"/>
<reference evidence="1 2" key="1">
    <citation type="submission" date="2018-02" db="EMBL/GenBank/DDBJ databases">
        <title>Genome sequence of the basidiomycete white-rot fungus Phlebia centrifuga.</title>
        <authorList>
            <person name="Granchi Z."/>
            <person name="Peng M."/>
            <person name="de Vries R.P."/>
            <person name="Hilden K."/>
            <person name="Makela M.R."/>
            <person name="Grigoriev I."/>
            <person name="Riley R."/>
        </authorList>
    </citation>
    <scope>NUCLEOTIDE SEQUENCE [LARGE SCALE GENOMIC DNA]</scope>
    <source>
        <strain evidence="1 2">FBCC195</strain>
    </source>
</reference>
<evidence type="ECO:0000313" key="2">
    <source>
        <dbReference type="Proteomes" id="UP000186601"/>
    </source>
</evidence>
<dbReference type="SUPFAM" id="SSF52047">
    <property type="entry name" value="RNI-like"/>
    <property type="match status" value="1"/>
</dbReference>
<dbReference type="AlphaFoldDB" id="A0A2R6NIZ6"/>
<organism evidence="1 2">
    <name type="scientific">Hermanssonia centrifuga</name>
    <dbReference type="NCBI Taxonomy" id="98765"/>
    <lineage>
        <taxon>Eukaryota</taxon>
        <taxon>Fungi</taxon>
        <taxon>Dikarya</taxon>
        <taxon>Basidiomycota</taxon>
        <taxon>Agaricomycotina</taxon>
        <taxon>Agaricomycetes</taxon>
        <taxon>Polyporales</taxon>
        <taxon>Meruliaceae</taxon>
        <taxon>Hermanssonia</taxon>
    </lineage>
</organism>
<sequence>MDPSALNFLLKYPSRELYDGQLAKREPNYSEPVNSSGSPPRVYSVRQQARLPQELFDHIIDSLSEDRQALKACSLASRLWLHRCRHHLHRSVTLYHQNCRIHPSQTKNISLFLTLPVVSEYTRELHLEGKTDYQQWQHNVDHQEEDDGTDLFWKVLARFSHVQTLRVNRLFWVSHPLDSKDRLCTSFPSVTDLDVYMSDFADSSEFLSFLSAFPRVSRLKVERVFWCRSATEWYNSSGLDPSSYRILPPDATPGAYLRRLQVQHCDVHIMVDIAKWLATLSSPTINSLYLSPPDGDDFGALPLYLRAIGPSLEHLFLTLEFDTRCETLRQGKLSFSQSFISDSHFILAIAGLESCSRLQSLTLSGNFALGRKFVKAANIFWPCVLIVLTHTASRRLHTVRFECQIEDLEASALSEVDALLSDRAFASLSDVIFVLVDLKDKDSEETMGILQTYLPLTASRGALRFHF</sequence>
<dbReference type="EMBL" id="MLYV02001230">
    <property type="protein sequence ID" value="PSR71982.1"/>
    <property type="molecule type" value="Genomic_DNA"/>
</dbReference>
<comment type="caution">
    <text evidence="1">The sequence shown here is derived from an EMBL/GenBank/DDBJ whole genome shotgun (WGS) entry which is preliminary data.</text>
</comment>
<proteinExistence type="predicted"/>
<keyword evidence="2" id="KW-1185">Reference proteome</keyword>
<name>A0A2R6NIZ6_9APHY</name>
<dbReference type="Proteomes" id="UP000186601">
    <property type="component" value="Unassembled WGS sequence"/>
</dbReference>
<dbReference type="Gene3D" id="3.80.10.10">
    <property type="entry name" value="Ribonuclease Inhibitor"/>
    <property type="match status" value="1"/>
</dbReference>
<evidence type="ECO:0008006" key="3">
    <source>
        <dbReference type="Google" id="ProtNLM"/>
    </source>
</evidence>
<evidence type="ECO:0000313" key="1">
    <source>
        <dbReference type="EMBL" id="PSR71982.1"/>
    </source>
</evidence>
<gene>
    <name evidence="1" type="ORF">PHLCEN_2v12192</name>
</gene>
<protein>
    <recommendedName>
        <fullName evidence="3">F-box domain-containing protein</fullName>
    </recommendedName>
</protein>